<gene>
    <name evidence="5" type="ORF">DCK97_21385</name>
</gene>
<keyword evidence="3" id="KW-0812">Transmembrane</keyword>
<feature type="transmembrane region" description="Helical" evidence="3">
    <location>
        <begin position="21"/>
        <end position="41"/>
    </location>
</feature>
<dbReference type="Gene3D" id="1.10.287.470">
    <property type="entry name" value="Helix hairpin bin"/>
    <property type="match status" value="1"/>
</dbReference>
<reference evidence="5 6" key="1">
    <citation type="journal article" date="2018" name="Nat. Biotechnol.">
        <title>A standardized bacterial taxonomy based on genome phylogeny substantially revises the tree of life.</title>
        <authorList>
            <person name="Parks D.H."/>
            <person name="Chuvochina M."/>
            <person name="Waite D.W."/>
            <person name="Rinke C."/>
            <person name="Skarshewski A."/>
            <person name="Chaumeil P.A."/>
            <person name="Hugenholtz P."/>
        </authorList>
    </citation>
    <scope>NUCLEOTIDE SEQUENCE [LARGE SCALE GENOMIC DNA]</scope>
    <source>
        <strain evidence="5">UBA8739</strain>
    </source>
</reference>
<evidence type="ECO:0000256" key="3">
    <source>
        <dbReference type="SAM" id="Phobius"/>
    </source>
</evidence>
<dbReference type="GO" id="GO:1990281">
    <property type="term" value="C:efflux pump complex"/>
    <property type="evidence" value="ECO:0007669"/>
    <property type="project" value="TreeGrafter"/>
</dbReference>
<evidence type="ECO:0000256" key="1">
    <source>
        <dbReference type="ARBA" id="ARBA00009477"/>
    </source>
</evidence>
<keyword evidence="3" id="KW-1133">Transmembrane helix</keyword>
<dbReference type="Gene3D" id="2.40.420.20">
    <property type="match status" value="1"/>
</dbReference>
<dbReference type="GO" id="GO:0015562">
    <property type="term" value="F:efflux transmembrane transporter activity"/>
    <property type="evidence" value="ECO:0007669"/>
    <property type="project" value="TreeGrafter"/>
</dbReference>
<dbReference type="NCBIfam" id="TIGR01730">
    <property type="entry name" value="RND_mfp"/>
    <property type="match status" value="1"/>
</dbReference>
<accession>A0A3B9IQ25</accession>
<comment type="similarity">
    <text evidence="1">Belongs to the membrane fusion protein (MFP) (TC 8.A.1) family.</text>
</comment>
<dbReference type="PANTHER" id="PTHR30469">
    <property type="entry name" value="MULTIDRUG RESISTANCE PROTEIN MDTA"/>
    <property type="match status" value="1"/>
</dbReference>
<protein>
    <submittedName>
        <fullName evidence="5">Efflux RND transporter periplasmic adaptor subunit</fullName>
    </submittedName>
</protein>
<dbReference type="InterPro" id="IPR006143">
    <property type="entry name" value="RND_pump_MFP"/>
</dbReference>
<dbReference type="InterPro" id="IPR058792">
    <property type="entry name" value="Beta-barrel_RND_2"/>
</dbReference>
<sequence length="382" mass="40423">MNRTETGPARPDLARSARRPAVLFRSVSAAALIVAAVGLAGCKEQTRADAPPPERPVKVATVRYASTAETRDFVGVIRARTESALGFRVAGKLVERPVDVGDRVTAGQVVARLDRTDLALQVRSAEAELDAARSNYTQAKSDEARYASLRSRGFAPVAEYERKKAALDAAASRVEQARQSLDLARNQLAYGDLVADADGVVVSVGAEPGQVVATGQTVVTVARDGPREAEVALPESWLTEARRANAAVRLWADRGDAWPASLRELAPQADPVTRTYAARFTIDAAGAELPALGMTATVTLALPGNGEVARLPLAAVMNDGSGPSVFVVDPDTSILHRRKVALRSFTEEVALVEAGLKPGEQVVTLGVHQLRDGVAVRTLKDG</sequence>
<feature type="domain" description="CusB-like beta-barrel" evidence="4">
    <location>
        <begin position="230"/>
        <end position="301"/>
    </location>
</feature>
<dbReference type="Gene3D" id="2.40.50.100">
    <property type="match status" value="1"/>
</dbReference>
<keyword evidence="3" id="KW-0472">Membrane</keyword>
<evidence type="ECO:0000313" key="5">
    <source>
        <dbReference type="EMBL" id="HAE49971.1"/>
    </source>
</evidence>
<organism evidence="5 6">
    <name type="scientific">Tistrella mobilis</name>
    <dbReference type="NCBI Taxonomy" id="171437"/>
    <lineage>
        <taxon>Bacteria</taxon>
        <taxon>Pseudomonadati</taxon>
        <taxon>Pseudomonadota</taxon>
        <taxon>Alphaproteobacteria</taxon>
        <taxon>Geminicoccales</taxon>
        <taxon>Geminicoccaceae</taxon>
        <taxon>Tistrella</taxon>
    </lineage>
</organism>
<dbReference type="AlphaFoldDB" id="A0A3B9IQ25"/>
<dbReference type="Pfam" id="PF25954">
    <property type="entry name" value="Beta-barrel_RND_2"/>
    <property type="match status" value="1"/>
</dbReference>
<dbReference type="Gene3D" id="2.40.30.170">
    <property type="match status" value="1"/>
</dbReference>
<evidence type="ECO:0000256" key="2">
    <source>
        <dbReference type="SAM" id="Coils"/>
    </source>
</evidence>
<dbReference type="SUPFAM" id="SSF111369">
    <property type="entry name" value="HlyD-like secretion proteins"/>
    <property type="match status" value="1"/>
</dbReference>
<dbReference type="EMBL" id="DMAI01000352">
    <property type="protein sequence ID" value="HAE49971.1"/>
    <property type="molecule type" value="Genomic_DNA"/>
</dbReference>
<feature type="coiled-coil region" evidence="2">
    <location>
        <begin position="115"/>
        <end position="187"/>
    </location>
</feature>
<evidence type="ECO:0000259" key="4">
    <source>
        <dbReference type="Pfam" id="PF25954"/>
    </source>
</evidence>
<comment type="caution">
    <text evidence="5">The sequence shown here is derived from an EMBL/GenBank/DDBJ whole genome shotgun (WGS) entry which is preliminary data.</text>
</comment>
<dbReference type="PANTHER" id="PTHR30469:SF18">
    <property type="entry name" value="RESISTANCE-NODULATION-CELL DIVISION (RND) EFFLUX MEMBRANE FUSION PROTEIN-RELATED"/>
    <property type="match status" value="1"/>
</dbReference>
<name>A0A3B9IQ25_9PROT</name>
<proteinExistence type="inferred from homology"/>
<evidence type="ECO:0000313" key="6">
    <source>
        <dbReference type="Proteomes" id="UP000257706"/>
    </source>
</evidence>
<keyword evidence="2" id="KW-0175">Coiled coil</keyword>
<dbReference type="Proteomes" id="UP000257706">
    <property type="component" value="Unassembled WGS sequence"/>
</dbReference>